<organism evidence="2 3">
    <name type="scientific">Roseinatronobacter ekhonensis</name>
    <dbReference type="NCBI Taxonomy" id="254356"/>
    <lineage>
        <taxon>Bacteria</taxon>
        <taxon>Pseudomonadati</taxon>
        <taxon>Pseudomonadota</taxon>
        <taxon>Alphaproteobacteria</taxon>
        <taxon>Rhodobacterales</taxon>
        <taxon>Paracoccaceae</taxon>
        <taxon>Roseinatronobacter</taxon>
    </lineage>
</organism>
<dbReference type="Proteomes" id="UP000272908">
    <property type="component" value="Unassembled WGS sequence"/>
</dbReference>
<feature type="signal peptide" evidence="1">
    <location>
        <begin position="1"/>
        <end position="21"/>
    </location>
</feature>
<accession>A0A3B0MB88</accession>
<evidence type="ECO:0008006" key="4">
    <source>
        <dbReference type="Google" id="ProtNLM"/>
    </source>
</evidence>
<name>A0A3B0MB88_9RHOB</name>
<dbReference type="EMBL" id="UIHC01000038">
    <property type="protein sequence ID" value="SUZ33112.1"/>
    <property type="molecule type" value="Genomic_DNA"/>
</dbReference>
<dbReference type="AlphaFoldDB" id="A0A3B0MB88"/>
<evidence type="ECO:0000256" key="1">
    <source>
        <dbReference type="SAM" id="SignalP"/>
    </source>
</evidence>
<keyword evidence="1" id="KW-0732">Signal</keyword>
<gene>
    <name evidence="2" type="ORF">ROE7235_02880</name>
</gene>
<evidence type="ECO:0000313" key="2">
    <source>
        <dbReference type="EMBL" id="SUZ33112.1"/>
    </source>
</evidence>
<reference evidence="3" key="1">
    <citation type="submission" date="2018-08" db="EMBL/GenBank/DDBJ databases">
        <authorList>
            <person name="Rodrigo-Torres L."/>
            <person name="Arahal R. D."/>
            <person name="Lucena T."/>
        </authorList>
    </citation>
    <scope>NUCLEOTIDE SEQUENCE [LARGE SCALE GENOMIC DNA]</scope>
    <source>
        <strain evidence="3">CECT 7235</strain>
    </source>
</reference>
<dbReference type="RefSeq" id="WP_183073525.1">
    <property type="nucleotide sequence ID" value="NZ_UIHC01000038.1"/>
</dbReference>
<dbReference type="PROSITE" id="PS51257">
    <property type="entry name" value="PROKAR_LIPOPROTEIN"/>
    <property type="match status" value="1"/>
</dbReference>
<proteinExistence type="predicted"/>
<feature type="chain" id="PRO_5017213935" description="Chitin-binding type-2 domain-containing protein" evidence="1">
    <location>
        <begin position="22"/>
        <end position="54"/>
    </location>
</feature>
<evidence type="ECO:0000313" key="3">
    <source>
        <dbReference type="Proteomes" id="UP000272908"/>
    </source>
</evidence>
<protein>
    <recommendedName>
        <fullName evidence="4">Chitin-binding type-2 domain-containing protein</fullName>
    </recommendedName>
</protein>
<sequence>MKLKTTLAALVLGFLPGMAAAAGCSWHQEQTANACAEGQIYDTASESCITPATS</sequence>
<keyword evidence="3" id="KW-1185">Reference proteome</keyword>